<dbReference type="EnsemblPlants" id="AES89716">
    <property type="protein sequence ID" value="AES89716"/>
    <property type="gene ID" value="MTR_4g079120"/>
</dbReference>
<dbReference type="HOGENOM" id="CLU_2889154_0_0_1"/>
<dbReference type="Proteomes" id="UP000002051">
    <property type="component" value="Chromosome 4"/>
</dbReference>
<accession>G7JUX6</accession>
<dbReference type="PaxDb" id="3880-AES89716"/>
<sequence>MYVNRSVVRSQMLQNTFLIEIFNKKLDIIVPIIPLRMVSKNEKPIKINEFRVKPDPNSKNLLT</sequence>
<proteinExistence type="predicted"/>
<reference evidence="2" key="3">
    <citation type="submission" date="2015-04" db="UniProtKB">
        <authorList>
            <consortium name="EnsemblPlants"/>
        </authorList>
    </citation>
    <scope>IDENTIFICATION</scope>
    <source>
        <strain evidence="2">cv. Jemalong A17</strain>
    </source>
</reference>
<evidence type="ECO:0000313" key="1">
    <source>
        <dbReference type="EMBL" id="AES89716.1"/>
    </source>
</evidence>
<dbReference type="EMBL" id="CM001220">
    <property type="protein sequence ID" value="AES89716.1"/>
    <property type="molecule type" value="Genomic_DNA"/>
</dbReference>
<evidence type="ECO:0000313" key="2">
    <source>
        <dbReference type="EnsemblPlants" id="AES89716"/>
    </source>
</evidence>
<reference evidence="1 3" key="1">
    <citation type="journal article" date="2011" name="Nature">
        <title>The Medicago genome provides insight into the evolution of rhizobial symbioses.</title>
        <authorList>
            <person name="Young N.D."/>
            <person name="Debelle F."/>
            <person name="Oldroyd G.E."/>
            <person name="Geurts R."/>
            <person name="Cannon S.B."/>
            <person name="Udvardi M.K."/>
            <person name="Benedito V.A."/>
            <person name="Mayer K.F."/>
            <person name="Gouzy J."/>
            <person name="Schoof H."/>
            <person name="Van de Peer Y."/>
            <person name="Proost S."/>
            <person name="Cook D.R."/>
            <person name="Meyers B.C."/>
            <person name="Spannagl M."/>
            <person name="Cheung F."/>
            <person name="De Mita S."/>
            <person name="Krishnakumar V."/>
            <person name="Gundlach H."/>
            <person name="Zhou S."/>
            <person name="Mudge J."/>
            <person name="Bharti A.K."/>
            <person name="Murray J.D."/>
            <person name="Naoumkina M.A."/>
            <person name="Rosen B."/>
            <person name="Silverstein K.A."/>
            <person name="Tang H."/>
            <person name="Rombauts S."/>
            <person name="Zhao P.X."/>
            <person name="Zhou P."/>
            <person name="Barbe V."/>
            <person name="Bardou P."/>
            <person name="Bechner M."/>
            <person name="Bellec A."/>
            <person name="Berger A."/>
            <person name="Berges H."/>
            <person name="Bidwell S."/>
            <person name="Bisseling T."/>
            <person name="Choisne N."/>
            <person name="Couloux A."/>
            <person name="Denny R."/>
            <person name="Deshpande S."/>
            <person name="Dai X."/>
            <person name="Doyle J.J."/>
            <person name="Dudez A.M."/>
            <person name="Farmer A.D."/>
            <person name="Fouteau S."/>
            <person name="Franken C."/>
            <person name="Gibelin C."/>
            <person name="Gish J."/>
            <person name="Goldstein S."/>
            <person name="Gonzalez A.J."/>
            <person name="Green P.J."/>
            <person name="Hallab A."/>
            <person name="Hartog M."/>
            <person name="Hua A."/>
            <person name="Humphray S.J."/>
            <person name="Jeong D.H."/>
            <person name="Jing Y."/>
            <person name="Jocker A."/>
            <person name="Kenton S.M."/>
            <person name="Kim D.J."/>
            <person name="Klee K."/>
            <person name="Lai H."/>
            <person name="Lang C."/>
            <person name="Lin S."/>
            <person name="Macmil S.L."/>
            <person name="Magdelenat G."/>
            <person name="Matthews L."/>
            <person name="McCorrison J."/>
            <person name="Monaghan E.L."/>
            <person name="Mun J.H."/>
            <person name="Najar F.Z."/>
            <person name="Nicholson C."/>
            <person name="Noirot C."/>
            <person name="O'Bleness M."/>
            <person name="Paule C.R."/>
            <person name="Poulain J."/>
            <person name="Prion F."/>
            <person name="Qin B."/>
            <person name="Qu C."/>
            <person name="Retzel E.F."/>
            <person name="Riddle C."/>
            <person name="Sallet E."/>
            <person name="Samain S."/>
            <person name="Samson N."/>
            <person name="Sanders I."/>
            <person name="Saurat O."/>
            <person name="Scarpelli C."/>
            <person name="Schiex T."/>
            <person name="Segurens B."/>
            <person name="Severin A.J."/>
            <person name="Sherrier D.J."/>
            <person name="Shi R."/>
            <person name="Sims S."/>
            <person name="Singer S.R."/>
            <person name="Sinharoy S."/>
            <person name="Sterck L."/>
            <person name="Viollet A."/>
            <person name="Wang B.B."/>
            <person name="Wang K."/>
            <person name="Wang M."/>
            <person name="Wang X."/>
            <person name="Warfsmann J."/>
            <person name="Weissenbach J."/>
            <person name="White D.D."/>
            <person name="White J.D."/>
            <person name="Wiley G.B."/>
            <person name="Wincker P."/>
            <person name="Xing Y."/>
            <person name="Yang L."/>
            <person name="Yao Z."/>
            <person name="Ying F."/>
            <person name="Zhai J."/>
            <person name="Zhou L."/>
            <person name="Zuber A."/>
            <person name="Denarie J."/>
            <person name="Dixon R.A."/>
            <person name="May G.D."/>
            <person name="Schwartz D.C."/>
            <person name="Rogers J."/>
            <person name="Quetier F."/>
            <person name="Town C.D."/>
            <person name="Roe B.A."/>
        </authorList>
    </citation>
    <scope>NUCLEOTIDE SEQUENCE [LARGE SCALE GENOMIC DNA]</scope>
    <source>
        <strain evidence="1">A17</strain>
        <strain evidence="2 3">cv. Jemalong A17</strain>
    </source>
</reference>
<protein>
    <submittedName>
        <fullName evidence="1">Maturase K</fullName>
    </submittedName>
</protein>
<evidence type="ECO:0000313" key="3">
    <source>
        <dbReference type="Proteomes" id="UP000002051"/>
    </source>
</evidence>
<name>G7JUX6_MEDTR</name>
<reference evidence="1 3" key="2">
    <citation type="journal article" date="2014" name="BMC Genomics">
        <title>An improved genome release (version Mt4.0) for the model legume Medicago truncatula.</title>
        <authorList>
            <person name="Tang H."/>
            <person name="Krishnakumar V."/>
            <person name="Bidwell S."/>
            <person name="Rosen B."/>
            <person name="Chan A."/>
            <person name="Zhou S."/>
            <person name="Gentzbittel L."/>
            <person name="Childs K.L."/>
            <person name="Yandell M."/>
            <person name="Gundlach H."/>
            <person name="Mayer K.F."/>
            <person name="Schwartz D.C."/>
            <person name="Town C.D."/>
        </authorList>
    </citation>
    <scope>GENOME REANNOTATION</scope>
    <source>
        <strain evidence="2 3">cv. Jemalong A17</strain>
    </source>
</reference>
<keyword evidence="3" id="KW-1185">Reference proteome</keyword>
<organism evidence="1 3">
    <name type="scientific">Medicago truncatula</name>
    <name type="common">Barrel medic</name>
    <name type="synonym">Medicago tribuloides</name>
    <dbReference type="NCBI Taxonomy" id="3880"/>
    <lineage>
        <taxon>Eukaryota</taxon>
        <taxon>Viridiplantae</taxon>
        <taxon>Streptophyta</taxon>
        <taxon>Embryophyta</taxon>
        <taxon>Tracheophyta</taxon>
        <taxon>Spermatophyta</taxon>
        <taxon>Magnoliopsida</taxon>
        <taxon>eudicotyledons</taxon>
        <taxon>Gunneridae</taxon>
        <taxon>Pentapetalae</taxon>
        <taxon>rosids</taxon>
        <taxon>fabids</taxon>
        <taxon>Fabales</taxon>
        <taxon>Fabaceae</taxon>
        <taxon>Papilionoideae</taxon>
        <taxon>50 kb inversion clade</taxon>
        <taxon>NPAAA clade</taxon>
        <taxon>Hologalegina</taxon>
        <taxon>IRL clade</taxon>
        <taxon>Trifolieae</taxon>
        <taxon>Medicago</taxon>
    </lineage>
</organism>
<dbReference type="AlphaFoldDB" id="G7JUX6"/>
<gene>
    <name evidence="1" type="ordered locus">MTR_4g079120</name>
</gene>